<accession>A0A238J7T1</accession>
<reference evidence="2" key="1">
    <citation type="submission" date="2017-05" db="EMBL/GenBank/DDBJ databases">
        <authorList>
            <person name="Rodrigo-Torres L."/>
            <person name="Arahal R. D."/>
            <person name="Lucena T."/>
        </authorList>
    </citation>
    <scope>NUCLEOTIDE SEQUENCE [LARGE SCALE GENOMIC DNA]</scope>
    <source>
        <strain evidence="2">CECT 8649</strain>
    </source>
</reference>
<name>A0A238J7T1_9RHOB</name>
<keyword evidence="2" id="KW-1185">Reference proteome</keyword>
<protein>
    <submittedName>
        <fullName evidence="1">Uncharacterized protein</fullName>
    </submittedName>
</protein>
<proteinExistence type="predicted"/>
<organism evidence="1 2">
    <name type="scientific">Pelagimonas phthalicica</name>
    <dbReference type="NCBI Taxonomy" id="1037362"/>
    <lineage>
        <taxon>Bacteria</taxon>
        <taxon>Pseudomonadati</taxon>
        <taxon>Pseudomonadota</taxon>
        <taxon>Alphaproteobacteria</taxon>
        <taxon>Rhodobacterales</taxon>
        <taxon>Roseobacteraceae</taxon>
        <taxon>Pelagimonas</taxon>
    </lineage>
</organism>
<dbReference type="EMBL" id="FXXP01000001">
    <property type="protein sequence ID" value="SMX26770.1"/>
    <property type="molecule type" value="Genomic_DNA"/>
</dbReference>
<evidence type="ECO:0000313" key="1">
    <source>
        <dbReference type="EMBL" id="SMX26770.1"/>
    </source>
</evidence>
<evidence type="ECO:0000313" key="2">
    <source>
        <dbReference type="Proteomes" id="UP000225972"/>
    </source>
</evidence>
<dbReference type="RefSeq" id="WP_099242834.1">
    <property type="nucleotide sequence ID" value="NZ_FXXP01000001.1"/>
</dbReference>
<sequence>MPSLNDETLDWSRFRVPPPNPLFRRFNSKEQSEEFLSGQIRLKNLIYYREIEDVSRRDELEGISFVEGKGLPMTIKDSEGKLAFTGNLTSNLKLSTAHPERYFISCFSSELCESHRKWGEWVVQINNPMELFQDLSAETPNGFELIWGPVEYSDQPRGPEAFDARDTWRRKRFCFSSEKEFRLALYGGALETPKKEAVLTMEYNPKDSELILLRDP</sequence>
<dbReference type="AlphaFoldDB" id="A0A238J7T1"/>
<gene>
    <name evidence="1" type="ORF">TRP8649_00855</name>
</gene>
<dbReference type="Proteomes" id="UP000225972">
    <property type="component" value="Unassembled WGS sequence"/>
</dbReference>